<dbReference type="HOGENOM" id="CLU_079101_1_0_1"/>
<feature type="transmembrane region" description="Helical" evidence="5">
    <location>
        <begin position="149"/>
        <end position="170"/>
    </location>
</feature>
<dbReference type="GeneID" id="63686625"/>
<reference evidence="7 8" key="1">
    <citation type="journal article" date="2012" name="Science">
        <title>The Paleozoic origin of enzymatic lignin decomposition reconstructed from 31 fungal genomes.</title>
        <authorList>
            <person name="Floudas D."/>
            <person name="Binder M."/>
            <person name="Riley R."/>
            <person name="Barry K."/>
            <person name="Blanchette R.A."/>
            <person name="Henrissat B."/>
            <person name="Martinez A.T."/>
            <person name="Otillar R."/>
            <person name="Spatafora J.W."/>
            <person name="Yadav J.S."/>
            <person name="Aerts A."/>
            <person name="Benoit I."/>
            <person name="Boyd A."/>
            <person name="Carlson A."/>
            <person name="Copeland A."/>
            <person name="Coutinho P.M."/>
            <person name="de Vries R.P."/>
            <person name="Ferreira P."/>
            <person name="Findley K."/>
            <person name="Foster B."/>
            <person name="Gaskell J."/>
            <person name="Glotzer D."/>
            <person name="Gorecki P."/>
            <person name="Heitman J."/>
            <person name="Hesse C."/>
            <person name="Hori C."/>
            <person name="Igarashi K."/>
            <person name="Jurgens J.A."/>
            <person name="Kallen N."/>
            <person name="Kersten P."/>
            <person name="Kohler A."/>
            <person name="Kuees U."/>
            <person name="Kumar T.K.A."/>
            <person name="Kuo A."/>
            <person name="LaButti K."/>
            <person name="Larrondo L.F."/>
            <person name="Lindquist E."/>
            <person name="Ling A."/>
            <person name="Lombard V."/>
            <person name="Lucas S."/>
            <person name="Lundell T."/>
            <person name="Martin R."/>
            <person name="McLaughlin D.J."/>
            <person name="Morgenstern I."/>
            <person name="Morin E."/>
            <person name="Murat C."/>
            <person name="Nagy L.G."/>
            <person name="Nolan M."/>
            <person name="Ohm R.A."/>
            <person name="Patyshakuliyeva A."/>
            <person name="Rokas A."/>
            <person name="Ruiz-Duenas F.J."/>
            <person name="Sabat G."/>
            <person name="Salamov A."/>
            <person name="Samejima M."/>
            <person name="Schmutz J."/>
            <person name="Slot J.C."/>
            <person name="St John F."/>
            <person name="Stenlid J."/>
            <person name="Sun H."/>
            <person name="Sun S."/>
            <person name="Syed K."/>
            <person name="Tsang A."/>
            <person name="Wiebenga A."/>
            <person name="Young D."/>
            <person name="Pisabarro A."/>
            <person name="Eastwood D.C."/>
            <person name="Martin F."/>
            <person name="Cullen D."/>
            <person name="Grigoriev I.V."/>
            <person name="Hibbett D.S."/>
        </authorList>
    </citation>
    <scope>NUCLEOTIDE SEQUENCE [LARGE SCALE GENOMIC DNA]</scope>
    <source>
        <strain evidence="7 8">DJM-731 SS1</strain>
    </source>
</reference>
<dbReference type="OrthoDB" id="1915122at2759"/>
<organism evidence="7 8">
    <name type="scientific">Dacryopinax primogenitus (strain DJM 731)</name>
    <name type="common">Brown rot fungus</name>
    <dbReference type="NCBI Taxonomy" id="1858805"/>
    <lineage>
        <taxon>Eukaryota</taxon>
        <taxon>Fungi</taxon>
        <taxon>Dikarya</taxon>
        <taxon>Basidiomycota</taxon>
        <taxon>Agaricomycotina</taxon>
        <taxon>Dacrymycetes</taxon>
        <taxon>Dacrymycetales</taxon>
        <taxon>Dacrymycetaceae</taxon>
        <taxon>Dacryopinax</taxon>
    </lineage>
</organism>
<feature type="transmembrane region" description="Helical" evidence="5">
    <location>
        <begin position="21"/>
        <end position="38"/>
    </location>
</feature>
<feature type="transmembrane region" description="Helical" evidence="5">
    <location>
        <begin position="118"/>
        <end position="137"/>
    </location>
</feature>
<protein>
    <recommendedName>
        <fullName evidence="6">HIG1 domain-containing protein</fullName>
    </recommendedName>
</protein>
<gene>
    <name evidence="7" type="ORF">DACRYDRAFT_19551</name>
</gene>
<name>M5GBL9_DACPD</name>
<dbReference type="GO" id="GO:0005739">
    <property type="term" value="C:mitochondrion"/>
    <property type="evidence" value="ECO:0007669"/>
    <property type="project" value="UniProtKB-SubCell"/>
</dbReference>
<feature type="domain" description="HIG1" evidence="6">
    <location>
        <begin position="90"/>
        <end position="181"/>
    </location>
</feature>
<accession>M5GBL9</accession>
<comment type="subcellular location">
    <subcellularLocation>
        <location evidence="1">Mitochondrion</location>
    </subcellularLocation>
</comment>
<evidence type="ECO:0000313" key="7">
    <source>
        <dbReference type="EMBL" id="EJU06369.1"/>
    </source>
</evidence>
<dbReference type="AlphaFoldDB" id="M5GBL9"/>
<dbReference type="PROSITE" id="PS51503">
    <property type="entry name" value="HIG1"/>
    <property type="match status" value="1"/>
</dbReference>
<dbReference type="STRING" id="1858805.M5GBL9"/>
<keyword evidence="2 5" id="KW-0812">Transmembrane</keyword>
<dbReference type="Proteomes" id="UP000030653">
    <property type="component" value="Unassembled WGS sequence"/>
</dbReference>
<evidence type="ECO:0000313" key="8">
    <source>
        <dbReference type="Proteomes" id="UP000030653"/>
    </source>
</evidence>
<keyword evidence="4 5" id="KW-0472">Membrane</keyword>
<evidence type="ECO:0000256" key="1">
    <source>
        <dbReference type="ARBA" id="ARBA00004173"/>
    </source>
</evidence>
<evidence type="ECO:0000256" key="5">
    <source>
        <dbReference type="SAM" id="Phobius"/>
    </source>
</evidence>
<dbReference type="RefSeq" id="XP_040633263.1">
    <property type="nucleotide sequence ID" value="XM_040771563.1"/>
</dbReference>
<keyword evidence="8" id="KW-1185">Reference proteome</keyword>
<dbReference type="OMA" id="KIITATW"/>
<evidence type="ECO:0000259" key="6">
    <source>
        <dbReference type="PROSITE" id="PS51503"/>
    </source>
</evidence>
<evidence type="ECO:0000256" key="3">
    <source>
        <dbReference type="ARBA" id="ARBA00022989"/>
    </source>
</evidence>
<dbReference type="InterPro" id="IPR007667">
    <property type="entry name" value="Hypoxia_induced_domain"/>
</dbReference>
<dbReference type="Pfam" id="PF04588">
    <property type="entry name" value="HIG_1_N"/>
    <property type="match status" value="1"/>
</dbReference>
<sequence length="249" mass="28048">MKLLTKDQADAHYRRTIQGGVKGFTVGLAGSLGMAYFLNGRWPYFRQLPIQLKALSIVLVTIPATVIQAEHESDLFQREQWQGAAKNELDEEEAQQLQRWEALGWAEKAYDYAARHQFGMVVGGWAVGMVGAGGFIMRDKLMTFPQKIVQIRMWAQGITVVSVVASALIFSSKPREKHVDHSWRDILAEEARIDAIRKQAQEDASTEKKVSLSTPLEKRVVANSPYEPTVSVTQVMKTRLSVENLFKKD</sequence>
<keyword evidence="3 5" id="KW-1133">Transmembrane helix</keyword>
<evidence type="ECO:0000256" key="2">
    <source>
        <dbReference type="ARBA" id="ARBA00022692"/>
    </source>
</evidence>
<proteinExistence type="predicted"/>
<dbReference type="EMBL" id="JH795855">
    <property type="protein sequence ID" value="EJU06369.1"/>
    <property type="molecule type" value="Genomic_DNA"/>
</dbReference>
<evidence type="ECO:0000256" key="4">
    <source>
        <dbReference type="ARBA" id="ARBA00023136"/>
    </source>
</evidence>